<feature type="domain" description="XdhC Rossmann" evidence="2">
    <location>
        <begin position="193"/>
        <end position="331"/>
    </location>
</feature>
<dbReference type="Pfam" id="PF02625">
    <property type="entry name" value="XdhC_CoxI"/>
    <property type="match status" value="1"/>
</dbReference>
<feature type="domain" description="XdhC- CoxI" evidence="1">
    <location>
        <begin position="13"/>
        <end position="77"/>
    </location>
</feature>
<reference evidence="3 4" key="1">
    <citation type="submission" date="2019-07" db="EMBL/GenBank/DDBJ databases">
        <title>Draft genome for Aliikangiella sp. M105.</title>
        <authorList>
            <person name="Wang G."/>
        </authorList>
    </citation>
    <scope>NUCLEOTIDE SEQUENCE [LARGE SCALE GENOMIC DNA]</scope>
    <source>
        <strain evidence="3 4">M105</strain>
    </source>
</reference>
<protein>
    <submittedName>
        <fullName evidence="3">XdhC family protein</fullName>
    </submittedName>
</protein>
<dbReference type="EMBL" id="VIKS01000013">
    <property type="protein sequence ID" value="TQV85045.1"/>
    <property type="molecule type" value="Genomic_DNA"/>
</dbReference>
<dbReference type="AlphaFoldDB" id="A0A545U6E6"/>
<sequence>MLNLLTSLKNFDQNSDYVLAVILDTQGSTYRKTGAMMLLNSSLDYWGLISGGCLEGDIQQHSAEVFKQKKDKILHYDMRGDEDLLWGMGLGCDGAINVLLKYLPATENHLGFFEILNRVSAGQDHLLIIDRVSINSASASESPLHNSFSYLALKKRQATIKIDNQEVTIASAPWLEKSSQQLVIPFNAPLNILICGASPDVPPVTSLAQQLGWQTTIIDHRKDFASAGNFPAAHKVVHVKRSQWETFELENFDAVVVMSHQFERDQAYLSRLIDSPVQYIGLLGPSKRRDKLLEECGTAFADHEGRIFGPVGLDIGADSPETIALAIVAEIQAVKTKKDVGFCYQDKTR</sequence>
<evidence type="ECO:0000313" key="3">
    <source>
        <dbReference type="EMBL" id="TQV85045.1"/>
    </source>
</evidence>
<proteinExistence type="predicted"/>
<accession>A0A545U6E6</accession>
<keyword evidence="4" id="KW-1185">Reference proteome</keyword>
<dbReference type="Proteomes" id="UP000315439">
    <property type="component" value="Unassembled WGS sequence"/>
</dbReference>
<dbReference type="InterPro" id="IPR003777">
    <property type="entry name" value="XdhC_CoxI"/>
</dbReference>
<gene>
    <name evidence="3" type="ORF">FLL46_21905</name>
</gene>
<name>A0A545U6E6_9GAMM</name>
<comment type="caution">
    <text evidence="3">The sequence shown here is derived from an EMBL/GenBank/DDBJ whole genome shotgun (WGS) entry which is preliminary data.</text>
</comment>
<dbReference type="Pfam" id="PF13478">
    <property type="entry name" value="XdhC_C"/>
    <property type="match status" value="1"/>
</dbReference>
<dbReference type="InterPro" id="IPR052698">
    <property type="entry name" value="MoCofactor_Util/Proc"/>
</dbReference>
<organism evidence="3 4">
    <name type="scientific">Aliikangiella coralliicola</name>
    <dbReference type="NCBI Taxonomy" id="2592383"/>
    <lineage>
        <taxon>Bacteria</taxon>
        <taxon>Pseudomonadati</taxon>
        <taxon>Pseudomonadota</taxon>
        <taxon>Gammaproteobacteria</taxon>
        <taxon>Oceanospirillales</taxon>
        <taxon>Pleioneaceae</taxon>
        <taxon>Aliikangiella</taxon>
    </lineage>
</organism>
<dbReference type="PANTHER" id="PTHR30388:SF6">
    <property type="entry name" value="XANTHINE DEHYDROGENASE SUBUNIT A-RELATED"/>
    <property type="match status" value="1"/>
</dbReference>
<dbReference type="OrthoDB" id="9815497at2"/>
<dbReference type="PANTHER" id="PTHR30388">
    <property type="entry name" value="ALDEHYDE OXIDOREDUCTASE MOLYBDENUM COFACTOR ASSEMBLY PROTEIN"/>
    <property type="match status" value="1"/>
</dbReference>
<evidence type="ECO:0000313" key="4">
    <source>
        <dbReference type="Proteomes" id="UP000315439"/>
    </source>
</evidence>
<dbReference type="Gene3D" id="3.40.50.720">
    <property type="entry name" value="NAD(P)-binding Rossmann-like Domain"/>
    <property type="match status" value="1"/>
</dbReference>
<evidence type="ECO:0000259" key="2">
    <source>
        <dbReference type="Pfam" id="PF13478"/>
    </source>
</evidence>
<dbReference type="RefSeq" id="WP_142933726.1">
    <property type="nucleotide sequence ID" value="NZ_ML660169.1"/>
</dbReference>
<evidence type="ECO:0000259" key="1">
    <source>
        <dbReference type="Pfam" id="PF02625"/>
    </source>
</evidence>
<dbReference type="InterPro" id="IPR027051">
    <property type="entry name" value="XdhC_Rossmann_dom"/>
</dbReference>